<evidence type="ECO:0000256" key="2">
    <source>
        <dbReference type="ARBA" id="ARBA00023002"/>
    </source>
</evidence>
<evidence type="ECO:0000313" key="4">
    <source>
        <dbReference type="Proteomes" id="UP000007266"/>
    </source>
</evidence>
<evidence type="ECO:0000313" key="3">
    <source>
        <dbReference type="EMBL" id="KYB26268.1"/>
    </source>
</evidence>
<dbReference type="InParanoid" id="A0A139WE64"/>
<dbReference type="PANTHER" id="PTHR11091:SF0">
    <property type="entry name" value="MALATE DEHYDROGENASE"/>
    <property type="match status" value="1"/>
</dbReference>
<dbReference type="InterPro" id="IPR043143">
    <property type="entry name" value="Mal/L-sulf/L-lact_DH-like_NADP"/>
</dbReference>
<dbReference type="InterPro" id="IPR043144">
    <property type="entry name" value="Mal/L-sulf/L-lact_DH-like_ah"/>
</dbReference>
<organism evidence="3 4">
    <name type="scientific">Tribolium castaneum</name>
    <name type="common">Red flour beetle</name>
    <dbReference type="NCBI Taxonomy" id="7070"/>
    <lineage>
        <taxon>Eukaryota</taxon>
        <taxon>Metazoa</taxon>
        <taxon>Ecdysozoa</taxon>
        <taxon>Arthropoda</taxon>
        <taxon>Hexapoda</taxon>
        <taxon>Insecta</taxon>
        <taxon>Pterygota</taxon>
        <taxon>Neoptera</taxon>
        <taxon>Endopterygota</taxon>
        <taxon>Coleoptera</taxon>
        <taxon>Polyphaga</taxon>
        <taxon>Cucujiformia</taxon>
        <taxon>Tenebrionidae</taxon>
        <taxon>Tenebrionidae incertae sedis</taxon>
        <taxon>Tribolium</taxon>
    </lineage>
</organism>
<sequence>MSTKLLDTNTPIIPLSECRRFITDCLLSVGAPKSNAEALADLLVEADYRGHYSHGMNRVEMYLSEIQNGICKTDAVPEILKESPATAWVDGHSGLGVIVGNFCMDLAIQKAQKVGVGFVVCKGSNHYGIAGKYALQAMEKGLIGLSFTNTSPAVAPTRTRQAALGTNPLSLAAPGLNGDSFCLDMATSAVALGKIEMKKRTNSEIPAQWWDSQTGALHPLGGSEENSSYKGYGLAALVEIFCGILGGGAYGPNIRIMGNFDRLADLGHCFIAIDPTCFAPGFEARLSDLMSSLRNMPSVDKEKPVLVPGDSERLHMEAVDKAGGVRYVEDQMEACRRVAQTLKIKPLTPLKQ</sequence>
<dbReference type="OMA" id="VLAHNCA"/>
<dbReference type="PANTHER" id="PTHR11091">
    <property type="entry name" value="OXIDOREDUCTASE-RELATED"/>
    <property type="match status" value="1"/>
</dbReference>
<dbReference type="Gene3D" id="1.10.1530.10">
    <property type="match status" value="1"/>
</dbReference>
<keyword evidence="2" id="KW-0560">Oxidoreductase</keyword>
<dbReference type="OrthoDB" id="7881616at2759"/>
<dbReference type="InterPro" id="IPR036111">
    <property type="entry name" value="Mal/L-sulfo/L-lacto_DH-like_sf"/>
</dbReference>
<reference evidence="3 4" key="2">
    <citation type="journal article" date="2010" name="Nucleic Acids Res.">
        <title>BeetleBase in 2010: revisions to provide comprehensive genomic information for Tribolium castaneum.</title>
        <authorList>
            <person name="Kim H.S."/>
            <person name="Murphy T."/>
            <person name="Xia J."/>
            <person name="Caragea D."/>
            <person name="Park Y."/>
            <person name="Beeman R.W."/>
            <person name="Lorenzen M.D."/>
            <person name="Butcher S."/>
            <person name="Manak J.R."/>
            <person name="Brown S.J."/>
        </authorList>
    </citation>
    <scope>GENOME REANNOTATION</scope>
    <source>
        <strain evidence="3 4">Georgia GA2</strain>
    </source>
</reference>
<dbReference type="SUPFAM" id="SSF89733">
    <property type="entry name" value="L-sulfolactate dehydrogenase-like"/>
    <property type="match status" value="1"/>
</dbReference>
<dbReference type="EMBL" id="KQ971354">
    <property type="protein sequence ID" value="KYB26268.1"/>
    <property type="molecule type" value="Genomic_DNA"/>
</dbReference>
<comment type="similarity">
    <text evidence="1">Belongs to the LDH2/MDH2 oxidoreductase family.</text>
</comment>
<name>A0A139WE64_TRICA</name>
<accession>A0A139WE64</accession>
<dbReference type="STRING" id="7070.A0A139WE64"/>
<dbReference type="AlphaFoldDB" id="A0A139WE64"/>
<keyword evidence="4" id="KW-1185">Reference proteome</keyword>
<dbReference type="InterPro" id="IPR003767">
    <property type="entry name" value="Malate/L-lactate_DH-like"/>
</dbReference>
<dbReference type="eggNOG" id="ENOG502QRW5">
    <property type="taxonomic scope" value="Eukaryota"/>
</dbReference>
<dbReference type="Pfam" id="PF02615">
    <property type="entry name" value="Ldh_2"/>
    <property type="match status" value="1"/>
</dbReference>
<reference evidence="3 4" key="1">
    <citation type="journal article" date="2008" name="Nature">
        <title>The genome of the model beetle and pest Tribolium castaneum.</title>
        <authorList>
            <consortium name="Tribolium Genome Sequencing Consortium"/>
            <person name="Richards S."/>
            <person name="Gibbs R.A."/>
            <person name="Weinstock G.M."/>
            <person name="Brown S.J."/>
            <person name="Denell R."/>
            <person name="Beeman R.W."/>
            <person name="Gibbs R."/>
            <person name="Beeman R.W."/>
            <person name="Brown S.J."/>
            <person name="Bucher G."/>
            <person name="Friedrich M."/>
            <person name="Grimmelikhuijzen C.J."/>
            <person name="Klingler M."/>
            <person name="Lorenzen M."/>
            <person name="Richards S."/>
            <person name="Roth S."/>
            <person name="Schroder R."/>
            <person name="Tautz D."/>
            <person name="Zdobnov E.M."/>
            <person name="Muzny D."/>
            <person name="Gibbs R.A."/>
            <person name="Weinstock G.M."/>
            <person name="Attaway T."/>
            <person name="Bell S."/>
            <person name="Buhay C.J."/>
            <person name="Chandrabose M.N."/>
            <person name="Chavez D."/>
            <person name="Clerk-Blankenburg K.P."/>
            <person name="Cree A."/>
            <person name="Dao M."/>
            <person name="Davis C."/>
            <person name="Chacko J."/>
            <person name="Dinh H."/>
            <person name="Dugan-Rocha S."/>
            <person name="Fowler G."/>
            <person name="Garner T.T."/>
            <person name="Garnes J."/>
            <person name="Gnirke A."/>
            <person name="Hawes A."/>
            <person name="Hernandez J."/>
            <person name="Hines S."/>
            <person name="Holder M."/>
            <person name="Hume J."/>
            <person name="Jhangiani S.N."/>
            <person name="Joshi V."/>
            <person name="Khan Z.M."/>
            <person name="Jackson L."/>
            <person name="Kovar C."/>
            <person name="Kowis A."/>
            <person name="Lee S."/>
            <person name="Lewis L.R."/>
            <person name="Margolis J."/>
            <person name="Morgan M."/>
            <person name="Nazareth L.V."/>
            <person name="Nguyen N."/>
            <person name="Okwuonu G."/>
            <person name="Parker D."/>
            <person name="Richards S."/>
            <person name="Ruiz S.J."/>
            <person name="Santibanez J."/>
            <person name="Savard J."/>
            <person name="Scherer S.E."/>
            <person name="Schneider B."/>
            <person name="Sodergren E."/>
            <person name="Tautz D."/>
            <person name="Vattahil S."/>
            <person name="Villasana D."/>
            <person name="White C.S."/>
            <person name="Wright R."/>
            <person name="Park Y."/>
            <person name="Beeman R.W."/>
            <person name="Lord J."/>
            <person name="Oppert B."/>
            <person name="Lorenzen M."/>
            <person name="Brown S."/>
            <person name="Wang L."/>
            <person name="Savard J."/>
            <person name="Tautz D."/>
            <person name="Richards S."/>
            <person name="Weinstock G."/>
            <person name="Gibbs R.A."/>
            <person name="Liu Y."/>
            <person name="Worley K."/>
            <person name="Weinstock G."/>
            <person name="Elsik C.G."/>
            <person name="Reese J.T."/>
            <person name="Elhaik E."/>
            <person name="Landan G."/>
            <person name="Graur D."/>
            <person name="Arensburger P."/>
            <person name="Atkinson P."/>
            <person name="Beeman R.W."/>
            <person name="Beidler J."/>
            <person name="Brown S.J."/>
            <person name="Demuth J.P."/>
            <person name="Drury D.W."/>
            <person name="Du Y.Z."/>
            <person name="Fujiwara H."/>
            <person name="Lorenzen M."/>
            <person name="Maselli V."/>
            <person name="Osanai M."/>
            <person name="Park Y."/>
            <person name="Robertson H.M."/>
            <person name="Tu Z."/>
            <person name="Wang J.J."/>
            <person name="Wang S."/>
            <person name="Richards S."/>
            <person name="Song H."/>
            <person name="Zhang L."/>
            <person name="Sodergren E."/>
            <person name="Werner D."/>
            <person name="Stanke M."/>
            <person name="Morgenstern B."/>
            <person name="Solovyev V."/>
            <person name="Kosarev P."/>
            <person name="Brown G."/>
            <person name="Chen H.C."/>
            <person name="Ermolaeva O."/>
            <person name="Hlavina W."/>
            <person name="Kapustin Y."/>
            <person name="Kiryutin B."/>
            <person name="Kitts P."/>
            <person name="Maglott D."/>
            <person name="Pruitt K."/>
            <person name="Sapojnikov V."/>
            <person name="Souvorov A."/>
            <person name="Mackey A.J."/>
            <person name="Waterhouse R.M."/>
            <person name="Wyder S."/>
            <person name="Zdobnov E.M."/>
            <person name="Zdobnov E.M."/>
            <person name="Wyder S."/>
            <person name="Kriventseva E.V."/>
            <person name="Kadowaki T."/>
            <person name="Bork P."/>
            <person name="Aranda M."/>
            <person name="Bao R."/>
            <person name="Beermann A."/>
            <person name="Berns N."/>
            <person name="Bolognesi R."/>
            <person name="Bonneton F."/>
            <person name="Bopp D."/>
            <person name="Brown S.J."/>
            <person name="Bucher G."/>
            <person name="Butts T."/>
            <person name="Chaumot A."/>
            <person name="Denell R.E."/>
            <person name="Ferrier D.E."/>
            <person name="Friedrich M."/>
            <person name="Gordon C.M."/>
            <person name="Jindra M."/>
            <person name="Klingler M."/>
            <person name="Lan Q."/>
            <person name="Lattorff H.M."/>
            <person name="Laudet V."/>
            <person name="von Levetsow C."/>
            <person name="Liu Z."/>
            <person name="Lutz R."/>
            <person name="Lynch J.A."/>
            <person name="da Fonseca R.N."/>
            <person name="Posnien N."/>
            <person name="Reuter R."/>
            <person name="Roth S."/>
            <person name="Savard J."/>
            <person name="Schinko J.B."/>
            <person name="Schmitt C."/>
            <person name="Schoppmeier M."/>
            <person name="Schroder R."/>
            <person name="Shippy T.D."/>
            <person name="Simonnet F."/>
            <person name="Marques-Souza H."/>
            <person name="Tautz D."/>
            <person name="Tomoyasu Y."/>
            <person name="Trauner J."/>
            <person name="Van der Zee M."/>
            <person name="Vervoort M."/>
            <person name="Wittkopp N."/>
            <person name="Wimmer E.A."/>
            <person name="Yang X."/>
            <person name="Jones A.K."/>
            <person name="Sattelle D.B."/>
            <person name="Ebert P.R."/>
            <person name="Nelson D."/>
            <person name="Scott J.G."/>
            <person name="Beeman R.W."/>
            <person name="Muthukrishnan S."/>
            <person name="Kramer K.J."/>
            <person name="Arakane Y."/>
            <person name="Beeman R.W."/>
            <person name="Zhu Q."/>
            <person name="Hogenkamp D."/>
            <person name="Dixit R."/>
            <person name="Oppert B."/>
            <person name="Jiang H."/>
            <person name="Zou Z."/>
            <person name="Marshall J."/>
            <person name="Elpidina E."/>
            <person name="Vinokurov K."/>
            <person name="Oppert C."/>
            <person name="Zou Z."/>
            <person name="Evans J."/>
            <person name="Lu Z."/>
            <person name="Zhao P."/>
            <person name="Sumathipala N."/>
            <person name="Altincicek B."/>
            <person name="Vilcinskas A."/>
            <person name="Williams M."/>
            <person name="Hultmark D."/>
            <person name="Hetru C."/>
            <person name="Jiang H."/>
            <person name="Grimmelikhuijzen C.J."/>
            <person name="Hauser F."/>
            <person name="Cazzamali G."/>
            <person name="Williamson M."/>
            <person name="Park Y."/>
            <person name="Li B."/>
            <person name="Tanaka Y."/>
            <person name="Predel R."/>
            <person name="Neupert S."/>
            <person name="Schachtner J."/>
            <person name="Verleyen P."/>
            <person name="Raible F."/>
            <person name="Bork P."/>
            <person name="Friedrich M."/>
            <person name="Walden K.K."/>
            <person name="Robertson H.M."/>
            <person name="Angeli S."/>
            <person name="Foret S."/>
            <person name="Bucher G."/>
            <person name="Schuetz S."/>
            <person name="Maleszka R."/>
            <person name="Wimmer E.A."/>
            <person name="Beeman R.W."/>
            <person name="Lorenzen M."/>
            <person name="Tomoyasu Y."/>
            <person name="Miller S.C."/>
            <person name="Grossmann D."/>
            <person name="Bucher G."/>
        </authorList>
    </citation>
    <scope>NUCLEOTIDE SEQUENCE [LARGE SCALE GENOMIC DNA]</scope>
    <source>
        <strain evidence="3 4">Georgia GA2</strain>
    </source>
</reference>
<dbReference type="KEGG" id="tca:655696"/>
<protein>
    <submittedName>
        <fullName evidence="3">Malate dehydrogenase-like Protein</fullName>
    </submittedName>
</protein>
<gene>
    <name evidence="3" type="primary">AUGUSTUS-3.0.2_33690</name>
    <name evidence="3" type="ORF">TcasGA2_TC033690</name>
</gene>
<dbReference type="Proteomes" id="UP000007266">
    <property type="component" value="Linkage group 7"/>
</dbReference>
<evidence type="ECO:0000256" key="1">
    <source>
        <dbReference type="ARBA" id="ARBA00006056"/>
    </source>
</evidence>
<proteinExistence type="inferred from homology"/>
<dbReference type="Gene3D" id="3.30.1370.60">
    <property type="entry name" value="Hypothetical oxidoreductase yiak, domain 2"/>
    <property type="match status" value="1"/>
</dbReference>
<dbReference type="GO" id="GO:0016491">
    <property type="term" value="F:oxidoreductase activity"/>
    <property type="evidence" value="ECO:0007669"/>
    <property type="project" value="UniProtKB-KW"/>
</dbReference>